<dbReference type="EMBL" id="FPJG01000006">
    <property type="protein sequence ID" value="SFW81439.1"/>
    <property type="molecule type" value="Genomic_DNA"/>
</dbReference>
<protein>
    <submittedName>
        <fullName evidence="1">Uncharacterized protein</fullName>
    </submittedName>
</protein>
<dbReference type="STRING" id="546364.SAMN04489730_5187"/>
<name>A0A1K1SBL1_9PSEU</name>
<keyword evidence="2" id="KW-1185">Reference proteome</keyword>
<reference evidence="2" key="1">
    <citation type="submission" date="2016-11" db="EMBL/GenBank/DDBJ databases">
        <authorList>
            <person name="Varghese N."/>
            <person name="Submissions S."/>
        </authorList>
    </citation>
    <scope>NUCLEOTIDE SEQUENCE [LARGE SCALE GENOMIC DNA]</scope>
    <source>
        <strain evidence="2">DSM 44671</strain>
    </source>
</reference>
<evidence type="ECO:0000313" key="2">
    <source>
        <dbReference type="Proteomes" id="UP000182740"/>
    </source>
</evidence>
<dbReference type="Proteomes" id="UP000182740">
    <property type="component" value="Unassembled WGS sequence"/>
</dbReference>
<gene>
    <name evidence="1" type="ORF">SAMN04489730_5187</name>
</gene>
<dbReference type="AlphaFoldDB" id="A0A1K1SBL1"/>
<accession>A0A1K1SBL1</accession>
<organism evidence="1 2">
    <name type="scientific">Amycolatopsis australiensis</name>
    <dbReference type="NCBI Taxonomy" id="546364"/>
    <lineage>
        <taxon>Bacteria</taxon>
        <taxon>Bacillati</taxon>
        <taxon>Actinomycetota</taxon>
        <taxon>Actinomycetes</taxon>
        <taxon>Pseudonocardiales</taxon>
        <taxon>Pseudonocardiaceae</taxon>
        <taxon>Amycolatopsis</taxon>
    </lineage>
</organism>
<evidence type="ECO:0000313" key="1">
    <source>
        <dbReference type="EMBL" id="SFW81439.1"/>
    </source>
</evidence>
<proteinExistence type="predicted"/>
<sequence length="96" mass="10450">MGAPPLTVSGRPALELTTDGSRTVLVPHQRAVWRSEDRYGPGAPPWGPHAGTDRIVLGATAWRDGSVPVVHLNGLPYVRREWRKQLRSRTMSTGGA</sequence>
<dbReference type="RefSeq" id="WP_143168647.1">
    <property type="nucleotide sequence ID" value="NZ_FPJG01000006.1"/>
</dbReference>